<feature type="transmembrane region" description="Helical" evidence="1">
    <location>
        <begin position="38"/>
        <end position="55"/>
    </location>
</feature>
<dbReference type="OrthoDB" id="9826951at2"/>
<organism evidence="2 3">
    <name type="scientific">Alkaliphilus peptidifermentans DSM 18978</name>
    <dbReference type="NCBI Taxonomy" id="1120976"/>
    <lineage>
        <taxon>Bacteria</taxon>
        <taxon>Bacillati</taxon>
        <taxon>Bacillota</taxon>
        <taxon>Clostridia</taxon>
        <taxon>Peptostreptococcales</taxon>
        <taxon>Natronincolaceae</taxon>
        <taxon>Alkaliphilus</taxon>
    </lineage>
</organism>
<gene>
    <name evidence="2" type="ORF">SAMN03080606_01783</name>
</gene>
<keyword evidence="3" id="KW-1185">Reference proteome</keyword>
<evidence type="ECO:0000313" key="2">
    <source>
        <dbReference type="EMBL" id="SCY55172.1"/>
    </source>
</evidence>
<name>A0A1G5GU92_9FIRM</name>
<dbReference type="AlphaFoldDB" id="A0A1G5GU92"/>
<keyword evidence="1" id="KW-1133">Transmembrane helix</keyword>
<proteinExistence type="predicted"/>
<dbReference type="Proteomes" id="UP000198636">
    <property type="component" value="Unassembled WGS sequence"/>
</dbReference>
<dbReference type="EMBL" id="FMUS01000010">
    <property type="protein sequence ID" value="SCY55172.1"/>
    <property type="molecule type" value="Genomic_DNA"/>
</dbReference>
<protein>
    <submittedName>
        <fullName evidence="2">Uncharacterized protein</fullName>
    </submittedName>
</protein>
<evidence type="ECO:0000256" key="1">
    <source>
        <dbReference type="SAM" id="Phobius"/>
    </source>
</evidence>
<keyword evidence="1" id="KW-0812">Transmembrane</keyword>
<keyword evidence="1" id="KW-0472">Membrane</keyword>
<reference evidence="2 3" key="1">
    <citation type="submission" date="2016-10" db="EMBL/GenBank/DDBJ databases">
        <authorList>
            <person name="de Groot N.N."/>
        </authorList>
    </citation>
    <scope>NUCLEOTIDE SEQUENCE [LARGE SCALE GENOMIC DNA]</scope>
    <source>
        <strain evidence="2 3">DSM 18978</strain>
    </source>
</reference>
<accession>A0A1G5GU92</accession>
<dbReference type="RefSeq" id="WP_091542470.1">
    <property type="nucleotide sequence ID" value="NZ_FMUS01000010.1"/>
</dbReference>
<sequence length="225" mass="26131">MKYDAKNDSFKLGEYNYSVEKKMLKEAHRKKVGYKTKFIIIIIFISILTFIFYPFDLERTAGIKNLTADDISNITLEQTITIPKGMDIETKDISMDDIGEELEELRPLPISKYSEIHSTSMKDITDKNFIEEVLLTLSNHNMRKRRFSKGGTTFRVDYTMPGSTRVTIRLNDDNKTGVHIFISHDPRYVSLYTFSSNGSSDRARYKIYGDGIDTQKLFELTRKFK</sequence>
<evidence type="ECO:0000313" key="3">
    <source>
        <dbReference type="Proteomes" id="UP000198636"/>
    </source>
</evidence>